<name>A0A1C5AXD0_9ACTN</name>
<dbReference type="PROSITE" id="PS51737">
    <property type="entry name" value="RECOMBINASE_DNA_BIND"/>
    <property type="match status" value="1"/>
</dbReference>
<dbReference type="Pfam" id="PF00239">
    <property type="entry name" value="Resolvase"/>
    <property type="match status" value="1"/>
</dbReference>
<evidence type="ECO:0000259" key="2">
    <source>
        <dbReference type="PROSITE" id="PS51737"/>
    </source>
</evidence>
<protein>
    <submittedName>
        <fullName evidence="3">Site-specific DNA recombinase</fullName>
    </submittedName>
</protein>
<dbReference type="Proteomes" id="UP000198797">
    <property type="component" value="Unassembled WGS sequence"/>
</dbReference>
<dbReference type="SUPFAM" id="SSF53041">
    <property type="entry name" value="Resolvase-like"/>
    <property type="match status" value="1"/>
</dbReference>
<dbReference type="Gene3D" id="3.40.50.1390">
    <property type="entry name" value="Resolvase, N-terminal catalytic domain"/>
    <property type="match status" value="1"/>
</dbReference>
<dbReference type="InterPro" id="IPR038109">
    <property type="entry name" value="DNA_bind_recomb_sf"/>
</dbReference>
<feature type="domain" description="Recombinase" evidence="2">
    <location>
        <begin position="198"/>
        <end position="346"/>
    </location>
</feature>
<dbReference type="PANTHER" id="PTHR30461">
    <property type="entry name" value="DNA-INVERTASE FROM LAMBDOID PROPHAGE"/>
    <property type="match status" value="1"/>
</dbReference>
<dbReference type="GO" id="GO:0000150">
    <property type="term" value="F:DNA strand exchange activity"/>
    <property type="evidence" value="ECO:0007669"/>
    <property type="project" value="InterPro"/>
</dbReference>
<dbReference type="PANTHER" id="PTHR30461:SF23">
    <property type="entry name" value="DNA RECOMBINASE-RELATED"/>
    <property type="match status" value="1"/>
</dbReference>
<feature type="region of interest" description="Disordered" evidence="1">
    <location>
        <begin position="583"/>
        <end position="613"/>
    </location>
</feature>
<reference evidence="4" key="1">
    <citation type="submission" date="2016-06" db="EMBL/GenBank/DDBJ databases">
        <authorList>
            <person name="Varghese N."/>
            <person name="Submissions Spin"/>
        </authorList>
    </citation>
    <scope>NUCLEOTIDE SEQUENCE [LARGE SCALE GENOMIC DNA]</scope>
    <source>
        <strain evidence="4">DSM 44100</strain>
    </source>
</reference>
<sequence>MTSTLPDWLRPPATTAPKRTIRVAFLGRTSTEEQQDPTLSIPRQLTNSERALLPNMVIVAWFWDVESSRKELSQRGRGTAWQKFDVAVQRDGGLADMLEEATSPDRRFDVVICESIDRIARWTHQGTKIEHDLELAGVPLLAADEPVMQSNSRKRAAQILLRRTKQGVAEWYMIEMLEKSWDGFEEHTTQGWNVGKPPYGYLAEKHKHPVPAKRAEGKHKTKLKIDPDRGPVVEQIYAWRIDEKLSYRAIAERLNTDLDRYPPPQPVDPARAVGRWTGSAVREILVNPKYTGHMVWNRRSTKDKLHPGKVNPREQWVVSAQPTHPGIVPIETFLAAQNVSRSRERSRADAHHGTPNRHRQTKRVYALRSYVWCTPCQRRMFGRTVTGYTYYSCQPRERAIPEGHPSMISVTEDILLDFTDRFFNTYVLGPDRVRLAECSLDITAQQAADEQRRQIAVLRRTLDDITTRRRRLLRVIEENDDPDGTVFAEISERRAQLDRDRETKTAELAHLEETMPSDPGSADILAALPEMEVKLGLLPTDRLRRLLDAFAVQIYHDVRTNQVAFRATVSQHAAPHLARLTRATADDPRTATHRHTSANDAAPADDDGGSDHLQFCDMPRRGHLEDQLMIPLACGCARQAARRRCRHRRHGDHPSGLRTT</sequence>
<dbReference type="AlphaFoldDB" id="A0A1C5AXD0"/>
<proteinExistence type="predicted"/>
<dbReference type="InterPro" id="IPR006119">
    <property type="entry name" value="Resolv_N"/>
</dbReference>
<accession>A0A1C5AXD0</accession>
<evidence type="ECO:0000313" key="4">
    <source>
        <dbReference type="Proteomes" id="UP000198797"/>
    </source>
</evidence>
<dbReference type="RefSeq" id="WP_245722896.1">
    <property type="nucleotide sequence ID" value="NZ_FMCU01000040.1"/>
</dbReference>
<dbReference type="SMART" id="SM00857">
    <property type="entry name" value="Resolvase"/>
    <property type="match status" value="1"/>
</dbReference>
<organism evidence="3 4">
    <name type="scientific">Micromonospora matsumotoense</name>
    <dbReference type="NCBI Taxonomy" id="121616"/>
    <lineage>
        <taxon>Bacteria</taxon>
        <taxon>Bacillati</taxon>
        <taxon>Actinomycetota</taxon>
        <taxon>Actinomycetes</taxon>
        <taxon>Micromonosporales</taxon>
        <taxon>Micromonosporaceae</taxon>
        <taxon>Micromonospora</taxon>
    </lineage>
</organism>
<evidence type="ECO:0000256" key="1">
    <source>
        <dbReference type="SAM" id="MobiDB-lite"/>
    </source>
</evidence>
<dbReference type="InterPro" id="IPR036162">
    <property type="entry name" value="Resolvase-like_N_sf"/>
</dbReference>
<dbReference type="InterPro" id="IPR011109">
    <property type="entry name" value="DNA_bind_recombinase_dom"/>
</dbReference>
<gene>
    <name evidence="3" type="ORF">GA0070216_1405</name>
</gene>
<dbReference type="CDD" id="cd00338">
    <property type="entry name" value="Ser_Recombinase"/>
    <property type="match status" value="1"/>
</dbReference>
<dbReference type="Gene3D" id="3.90.1750.20">
    <property type="entry name" value="Putative Large Serine Recombinase, Chain B, Domain 2"/>
    <property type="match status" value="1"/>
</dbReference>
<dbReference type="GO" id="GO:0003677">
    <property type="term" value="F:DNA binding"/>
    <property type="evidence" value="ECO:0007669"/>
    <property type="project" value="InterPro"/>
</dbReference>
<dbReference type="InterPro" id="IPR050639">
    <property type="entry name" value="SSR_resolvase"/>
</dbReference>
<keyword evidence="4" id="KW-1185">Reference proteome</keyword>
<dbReference type="EMBL" id="FMCU01000040">
    <property type="protein sequence ID" value="SCF49878.1"/>
    <property type="molecule type" value="Genomic_DNA"/>
</dbReference>
<dbReference type="STRING" id="121616.GA0070216_1405"/>
<dbReference type="Pfam" id="PF07508">
    <property type="entry name" value="Recombinase"/>
    <property type="match status" value="1"/>
</dbReference>
<evidence type="ECO:0000313" key="3">
    <source>
        <dbReference type="EMBL" id="SCF49878.1"/>
    </source>
</evidence>